<dbReference type="Proteomes" id="UP000008465">
    <property type="component" value="Segment"/>
</dbReference>
<dbReference type="EMBL" id="FR751545">
    <property type="protein sequence ID" value="CBY88537.1"/>
    <property type="molecule type" value="Genomic_DNA"/>
</dbReference>
<dbReference type="KEGG" id="vg:10894586"/>
<accession>F4N9Q9</accession>
<evidence type="ECO:0000313" key="2">
    <source>
        <dbReference type="Proteomes" id="UP000008465"/>
    </source>
</evidence>
<reference evidence="2" key="1">
    <citation type="journal article" date="2011" name="Appl. Environ. Microbiol.">
        <title>Bacteriophages LIMElight and LIMEzero of Pantoea agglomerans, belonging to the "phiKMV-like viruses".</title>
        <authorList>
            <person name="Adriaenssens E.M."/>
            <person name="Ceyssens P.J."/>
            <person name="Dunon V."/>
            <person name="Ackermann H.W."/>
            <person name="Van Vaerenbergh J."/>
            <person name="Maes M."/>
            <person name="De Proft M."/>
            <person name="Lavigne R."/>
        </authorList>
    </citation>
    <scope>NUCLEOTIDE SEQUENCE [LARGE SCALE GENOMIC DNA]</scope>
</reference>
<evidence type="ECO:0000313" key="1">
    <source>
        <dbReference type="EMBL" id="CBY88537.1"/>
    </source>
</evidence>
<keyword evidence="2" id="KW-1185">Reference proteome</keyword>
<organism evidence="1 2">
    <name type="scientific">Pantoea phage LIMEzero</name>
    <dbReference type="NCBI Taxonomy" id="943335"/>
    <lineage>
        <taxon>Viruses</taxon>
        <taxon>Duplodnaviria</taxon>
        <taxon>Heunggongvirae</taxon>
        <taxon>Uroviricota</taxon>
        <taxon>Caudoviricetes</taxon>
        <taxon>Autographivirales</taxon>
        <taxon>Autoscriptoviridae</taxon>
        <taxon>Stentvirinae</taxon>
        <taxon>Waewaevirus</taxon>
        <taxon>Waewaevirus limezero</taxon>
    </lineage>
</organism>
<sequence length="93" mass="9893">MTIIRFFFSETEQDIIATLDGGETPTVGDNAICFDGTQTTGPFGSDRPLAVQGAESYAAQGVPSKVLPFLLHGGALNSVLEGYELVYTDEFDA</sequence>
<protein>
    <submittedName>
        <fullName evidence="1">Uncharacterized protein</fullName>
    </submittedName>
</protein>
<dbReference type="GeneID" id="10894586"/>
<dbReference type="OrthoDB" id="38623at10239"/>
<proteinExistence type="predicted"/>
<dbReference type="RefSeq" id="YP_004539079.1">
    <property type="nucleotide sequence ID" value="NC_015585.1"/>
</dbReference>
<name>F4N9Q9_9CAUD</name>